<dbReference type="PROSITE" id="PS00460">
    <property type="entry name" value="GLUTATHIONE_PEROXID_1"/>
    <property type="match status" value="1"/>
</dbReference>
<dbReference type="PANTHER" id="PTHR11592:SF78">
    <property type="entry name" value="GLUTATHIONE PEROXIDASE"/>
    <property type="match status" value="1"/>
</dbReference>
<evidence type="ECO:0000256" key="3">
    <source>
        <dbReference type="ARBA" id="ARBA00022862"/>
    </source>
</evidence>
<dbReference type="InterPro" id="IPR029759">
    <property type="entry name" value="GPX_AS"/>
</dbReference>
<keyword evidence="4 7" id="KW-0560">Oxidoreductase</keyword>
<dbReference type="Pfam" id="PF00255">
    <property type="entry name" value="GSHPx"/>
    <property type="match status" value="1"/>
</dbReference>
<evidence type="ECO:0000256" key="4">
    <source>
        <dbReference type="ARBA" id="ARBA00023002"/>
    </source>
</evidence>
<evidence type="ECO:0000256" key="1">
    <source>
        <dbReference type="ARBA" id="ARBA00006926"/>
    </source>
</evidence>
<dbReference type="PANTHER" id="PTHR11592">
    <property type="entry name" value="GLUTATHIONE PEROXIDASE"/>
    <property type="match status" value="1"/>
</dbReference>
<dbReference type="FunFam" id="3.40.30.10:FF:000010">
    <property type="entry name" value="Glutathione peroxidase"/>
    <property type="match status" value="1"/>
</dbReference>
<evidence type="ECO:0000313" key="9">
    <source>
        <dbReference type="Proteomes" id="UP000178912"/>
    </source>
</evidence>
<gene>
    <name evidence="8" type="ORF">RAG0_01679</name>
</gene>
<dbReference type="EMBL" id="FJUX01000006">
    <property type="protein sequence ID" value="CZS90750.1"/>
    <property type="molecule type" value="Genomic_DNA"/>
</dbReference>
<dbReference type="InterPro" id="IPR036249">
    <property type="entry name" value="Thioredoxin-like_sf"/>
</dbReference>
<dbReference type="CDD" id="cd00340">
    <property type="entry name" value="GSH_Peroxidase"/>
    <property type="match status" value="1"/>
</dbReference>
<evidence type="ECO:0000256" key="5">
    <source>
        <dbReference type="ARBA" id="ARBA00023284"/>
    </source>
</evidence>
<keyword evidence="2 7" id="KW-0575">Peroxidase</keyword>
<accession>A0A1E1JYM4</accession>
<reference evidence="9" key="1">
    <citation type="submission" date="2016-03" db="EMBL/GenBank/DDBJ databases">
        <authorList>
            <person name="Guldener U."/>
        </authorList>
    </citation>
    <scope>NUCLEOTIDE SEQUENCE [LARGE SCALE GENOMIC DNA]</scope>
    <source>
        <strain evidence="9">04CH-RAC-A.6.1</strain>
    </source>
</reference>
<dbReference type="InterPro" id="IPR029760">
    <property type="entry name" value="GPX_CS"/>
</dbReference>
<dbReference type="PROSITE" id="PS51355">
    <property type="entry name" value="GLUTATHIONE_PEROXID_3"/>
    <property type="match status" value="1"/>
</dbReference>
<dbReference type="GO" id="GO:0140824">
    <property type="term" value="F:thioredoxin-dependent peroxiredoxin activity"/>
    <property type="evidence" value="ECO:0007669"/>
    <property type="project" value="UniProtKB-EC"/>
</dbReference>
<evidence type="ECO:0000313" key="8">
    <source>
        <dbReference type="EMBL" id="CZS90750.1"/>
    </source>
</evidence>
<keyword evidence="3" id="KW-0049">Antioxidant</keyword>
<dbReference type="PRINTS" id="PR01011">
    <property type="entry name" value="GLUTPROXDASE"/>
</dbReference>
<sequence length="240" mass="26902">MRVQFLRTALQTKAATPFKLTSTRLALALAPAARSKQFFSPSTTSVVNTRNPFARQSHFHTQIRNMASATSFYDFKPLDKKGTPVPLSTYANKVVLIVNTASKCGFTPQFEGLEKIYKSINSTHPDQFVILGFPCNQFGSQDPGSDDQIQEFCQLNYGVSFPIMGKTEVNGDKANPLFEWLKEEKPGLLGMKRVKWNFEKWLVGKDGKVKQRWASTTKPESLEKTILEEIAKGEATKAEL</sequence>
<dbReference type="AlphaFoldDB" id="A0A1E1JYM4"/>
<dbReference type="GO" id="GO:0034599">
    <property type="term" value="P:cellular response to oxidative stress"/>
    <property type="evidence" value="ECO:0007669"/>
    <property type="project" value="TreeGrafter"/>
</dbReference>
<dbReference type="Gene3D" id="3.40.30.10">
    <property type="entry name" value="Glutaredoxin"/>
    <property type="match status" value="1"/>
</dbReference>
<dbReference type="PROSITE" id="PS00763">
    <property type="entry name" value="GLUTATHIONE_PEROXID_2"/>
    <property type="match status" value="1"/>
</dbReference>
<keyword evidence="5" id="KW-0676">Redox-active center</keyword>
<comment type="similarity">
    <text evidence="1 7">Belongs to the glutathione peroxidase family.</text>
</comment>
<dbReference type="OrthoDB" id="446890at2759"/>
<dbReference type="SUPFAM" id="SSF52833">
    <property type="entry name" value="Thioredoxin-like"/>
    <property type="match status" value="1"/>
</dbReference>
<evidence type="ECO:0000256" key="6">
    <source>
        <dbReference type="ARBA" id="ARBA00049091"/>
    </source>
</evidence>
<proteinExistence type="inferred from homology"/>
<organism evidence="8 9">
    <name type="scientific">Rhynchosporium agropyri</name>
    <dbReference type="NCBI Taxonomy" id="914238"/>
    <lineage>
        <taxon>Eukaryota</taxon>
        <taxon>Fungi</taxon>
        <taxon>Dikarya</taxon>
        <taxon>Ascomycota</taxon>
        <taxon>Pezizomycotina</taxon>
        <taxon>Leotiomycetes</taxon>
        <taxon>Helotiales</taxon>
        <taxon>Ploettnerulaceae</taxon>
        <taxon>Rhynchosporium</taxon>
    </lineage>
</organism>
<dbReference type="InterPro" id="IPR000889">
    <property type="entry name" value="Glutathione_peroxidase"/>
</dbReference>
<keyword evidence="9" id="KW-1185">Reference proteome</keyword>
<evidence type="ECO:0000256" key="7">
    <source>
        <dbReference type="RuleBase" id="RU000499"/>
    </source>
</evidence>
<dbReference type="Proteomes" id="UP000178912">
    <property type="component" value="Unassembled WGS sequence"/>
</dbReference>
<evidence type="ECO:0000256" key="2">
    <source>
        <dbReference type="ARBA" id="ARBA00022559"/>
    </source>
</evidence>
<protein>
    <recommendedName>
        <fullName evidence="7">Glutathione peroxidase</fullName>
    </recommendedName>
</protein>
<name>A0A1E1JYM4_9HELO</name>
<comment type="catalytic activity">
    <reaction evidence="6">
        <text>a hydroperoxide + [thioredoxin]-dithiol = an alcohol + [thioredoxin]-disulfide + H2O</text>
        <dbReference type="Rhea" id="RHEA:62620"/>
        <dbReference type="Rhea" id="RHEA-COMP:10698"/>
        <dbReference type="Rhea" id="RHEA-COMP:10700"/>
        <dbReference type="ChEBI" id="CHEBI:15377"/>
        <dbReference type="ChEBI" id="CHEBI:29950"/>
        <dbReference type="ChEBI" id="CHEBI:30879"/>
        <dbReference type="ChEBI" id="CHEBI:35924"/>
        <dbReference type="ChEBI" id="CHEBI:50058"/>
        <dbReference type="EC" id="1.11.1.24"/>
    </reaction>
</comment>